<keyword evidence="1" id="KW-0175">Coiled coil</keyword>
<dbReference type="GO" id="GO:0043122">
    <property type="term" value="P:regulation of canonical NF-kappaB signal transduction"/>
    <property type="evidence" value="ECO:0007669"/>
    <property type="project" value="TreeGrafter"/>
</dbReference>
<sequence length="367" mass="42827">MASAEISPIENGTHESFDSSEFSLIPPPSDGEEEREMANSQYDLGSAFPIQDLSNVEIQRRLVELVEDNESMKEALKYNNVLMKEQLRTISEWHSQMNASLSQQKQSLEEADLKIQELEKENLELRQQSISISQRENTPCSDNEIDFEIIQAKKFKEEEDVKEQLKETERNVFELRQLIDRQNAEMSSLKALCETKEKENADLKAQLGDHTELKSRCKSLGHQMKSYQESTDQMQKLDEERVKLLTALQEVDNKFIQEQEALEKERMNHSETKKLLRDLQEKYNRVDKLLQIQSKDQKEKNEQFLSEREQEAKRALEQIDELTAKLFDLEQQLEERDGKIKILSDRLEMASQESEEIPILKAQVSSN</sequence>
<evidence type="ECO:0000256" key="2">
    <source>
        <dbReference type="SAM" id="MobiDB-lite"/>
    </source>
</evidence>
<feature type="region of interest" description="Disordered" evidence="2">
    <location>
        <begin position="1"/>
        <end position="44"/>
    </location>
</feature>
<accession>A0A4Y2D8J4</accession>
<dbReference type="GO" id="GO:0005737">
    <property type="term" value="C:cytoplasm"/>
    <property type="evidence" value="ECO:0007669"/>
    <property type="project" value="TreeGrafter"/>
</dbReference>
<dbReference type="GO" id="GO:0005634">
    <property type="term" value="C:nucleus"/>
    <property type="evidence" value="ECO:0007669"/>
    <property type="project" value="TreeGrafter"/>
</dbReference>
<evidence type="ECO:0000256" key="1">
    <source>
        <dbReference type="SAM" id="Coils"/>
    </source>
</evidence>
<keyword evidence="4" id="KW-1185">Reference proteome</keyword>
<protein>
    <recommendedName>
        <fullName evidence="5">NF-kappa-B essential modulator NEMO CC2-LZ domain-containing protein</fullName>
    </recommendedName>
</protein>
<dbReference type="AlphaFoldDB" id="A0A4Y2D8J4"/>
<reference evidence="3 4" key="1">
    <citation type="journal article" date="2019" name="Sci. Rep.">
        <title>Orb-weaving spider Araneus ventricosus genome elucidates the spidroin gene catalogue.</title>
        <authorList>
            <person name="Kono N."/>
            <person name="Nakamura H."/>
            <person name="Ohtoshi R."/>
            <person name="Moran D.A.P."/>
            <person name="Shinohara A."/>
            <person name="Yoshida Y."/>
            <person name="Fujiwara M."/>
            <person name="Mori M."/>
            <person name="Tomita M."/>
            <person name="Arakawa K."/>
        </authorList>
    </citation>
    <scope>NUCLEOTIDE SEQUENCE [LARGE SCALE GENOMIC DNA]</scope>
</reference>
<dbReference type="Proteomes" id="UP000499080">
    <property type="component" value="Unassembled WGS sequence"/>
</dbReference>
<dbReference type="PANTHER" id="PTHR31553:SF1">
    <property type="entry name" value="NF-KAPPA-B ESSENTIAL MODULATOR"/>
    <property type="match status" value="1"/>
</dbReference>
<dbReference type="Gene3D" id="1.20.5.390">
    <property type="entry name" value="L1 transposable element, trimerization domain"/>
    <property type="match status" value="1"/>
</dbReference>
<comment type="caution">
    <text evidence="3">The sequence shown here is derived from an EMBL/GenBank/DDBJ whole genome shotgun (WGS) entry which is preliminary data.</text>
</comment>
<feature type="coiled-coil region" evidence="1">
    <location>
        <begin position="101"/>
        <end position="339"/>
    </location>
</feature>
<evidence type="ECO:0008006" key="5">
    <source>
        <dbReference type="Google" id="ProtNLM"/>
    </source>
</evidence>
<organism evidence="3 4">
    <name type="scientific">Araneus ventricosus</name>
    <name type="common">Orbweaver spider</name>
    <name type="synonym">Epeira ventricosa</name>
    <dbReference type="NCBI Taxonomy" id="182803"/>
    <lineage>
        <taxon>Eukaryota</taxon>
        <taxon>Metazoa</taxon>
        <taxon>Ecdysozoa</taxon>
        <taxon>Arthropoda</taxon>
        <taxon>Chelicerata</taxon>
        <taxon>Arachnida</taxon>
        <taxon>Araneae</taxon>
        <taxon>Araneomorphae</taxon>
        <taxon>Entelegynae</taxon>
        <taxon>Araneoidea</taxon>
        <taxon>Araneidae</taxon>
        <taxon>Araneus</taxon>
    </lineage>
</organism>
<dbReference type="OrthoDB" id="6343844at2759"/>
<dbReference type="EMBL" id="BGPR01000315">
    <property type="protein sequence ID" value="GBM12559.1"/>
    <property type="molecule type" value="Genomic_DNA"/>
</dbReference>
<dbReference type="GO" id="GO:0070530">
    <property type="term" value="F:K63-linked polyubiquitin modification-dependent protein binding"/>
    <property type="evidence" value="ECO:0007669"/>
    <property type="project" value="TreeGrafter"/>
</dbReference>
<dbReference type="PANTHER" id="PTHR31553">
    <property type="entry name" value="NF-KAPPA-B ESSENTIAL MODULATOR"/>
    <property type="match status" value="1"/>
</dbReference>
<dbReference type="InterPro" id="IPR051301">
    <property type="entry name" value="Optineurin/NFkB_EssMod"/>
</dbReference>
<proteinExistence type="predicted"/>
<gene>
    <name evidence="3" type="ORF">AVEN_188720_1</name>
</gene>
<evidence type="ECO:0000313" key="4">
    <source>
        <dbReference type="Proteomes" id="UP000499080"/>
    </source>
</evidence>
<name>A0A4Y2D8J4_ARAVE</name>
<evidence type="ECO:0000313" key="3">
    <source>
        <dbReference type="EMBL" id="GBM12559.1"/>
    </source>
</evidence>